<dbReference type="HOGENOM" id="CLU_066192_8_1_11"/>
<evidence type="ECO:0000313" key="6">
    <source>
        <dbReference type="Proteomes" id="UP000001473"/>
    </source>
</evidence>
<dbReference type="AlphaFoldDB" id="C4LJ61"/>
<dbReference type="PANTHER" id="PTHR46797:SF1">
    <property type="entry name" value="METHYLPHOSPHONATE SYNTHASE"/>
    <property type="match status" value="1"/>
</dbReference>
<dbReference type="CDD" id="cd00093">
    <property type="entry name" value="HTH_XRE"/>
    <property type="match status" value="1"/>
</dbReference>
<reference evidence="5 6" key="1">
    <citation type="journal article" date="2008" name="J. Biotechnol.">
        <title>Ultrafast pyrosequencing of Corynebacterium kroppenstedtii DSM44385 revealed insights into the physiology of a lipophilic corynebacterium that lacks mycolic acids.</title>
        <authorList>
            <person name="Tauch A."/>
            <person name="Schneider J."/>
            <person name="Szczepanowski R."/>
            <person name="Tilker A."/>
            <person name="Viehoever P."/>
            <person name="Gartemann K.-H."/>
            <person name="Arnold W."/>
            <person name="Blom J."/>
            <person name="Brinkrolf K."/>
            <person name="Brune I."/>
            <person name="Goetker S."/>
            <person name="Weisshaar B."/>
            <person name="Goesmann A."/>
            <person name="Droege M."/>
            <person name="Puehler A."/>
        </authorList>
    </citation>
    <scope>NUCLEOTIDE SEQUENCE [LARGE SCALE GENOMIC DNA]</scope>
    <source>
        <strain evidence="6">DSM 44385 / JCM 11950 / CIP 105744 / CCUG 35717</strain>
    </source>
</reference>
<dbReference type="KEGG" id="ckp:ckrop_1118"/>
<dbReference type="GO" id="GO:0003677">
    <property type="term" value="F:DNA binding"/>
    <property type="evidence" value="ECO:0007669"/>
    <property type="project" value="UniProtKB-KW"/>
</dbReference>
<name>C4LJ61_CORK4</name>
<keyword evidence="1" id="KW-0805">Transcription regulation</keyword>
<dbReference type="Pfam" id="PF13560">
    <property type="entry name" value="HTH_31"/>
    <property type="match status" value="1"/>
</dbReference>
<dbReference type="eggNOG" id="COG1396">
    <property type="taxonomic scope" value="Bacteria"/>
</dbReference>
<dbReference type="PANTHER" id="PTHR46797">
    <property type="entry name" value="HTH-TYPE TRANSCRIPTIONAL REGULATOR"/>
    <property type="match status" value="1"/>
</dbReference>
<keyword evidence="6" id="KW-1185">Reference proteome</keyword>
<dbReference type="PROSITE" id="PS50943">
    <property type="entry name" value="HTH_CROC1"/>
    <property type="match status" value="1"/>
</dbReference>
<evidence type="ECO:0000259" key="4">
    <source>
        <dbReference type="PROSITE" id="PS50943"/>
    </source>
</evidence>
<proteinExistence type="predicted"/>
<dbReference type="SUPFAM" id="SSF47413">
    <property type="entry name" value="lambda repressor-like DNA-binding domains"/>
    <property type="match status" value="1"/>
</dbReference>
<evidence type="ECO:0000256" key="2">
    <source>
        <dbReference type="ARBA" id="ARBA00023125"/>
    </source>
</evidence>
<gene>
    <name evidence="5" type="primary">clgR</name>
    <name evidence="5" type="ordered locus">ckrop_1118</name>
</gene>
<dbReference type="FunFam" id="1.10.260.40:FF:000032">
    <property type="entry name" value="Transcriptional regulator ClgR"/>
    <property type="match status" value="1"/>
</dbReference>
<evidence type="ECO:0000256" key="1">
    <source>
        <dbReference type="ARBA" id="ARBA00023015"/>
    </source>
</evidence>
<protein>
    <submittedName>
        <fullName evidence="5">Transcriptional regulator, HTH_3 family</fullName>
    </submittedName>
</protein>
<accession>C4LJ61</accession>
<dbReference type="InterPro" id="IPR010982">
    <property type="entry name" value="Lambda_DNA-bd_dom_sf"/>
</dbReference>
<dbReference type="EMBL" id="CP001620">
    <property type="protein sequence ID" value="ACR17866.1"/>
    <property type="molecule type" value="Genomic_DNA"/>
</dbReference>
<dbReference type="Proteomes" id="UP000001473">
    <property type="component" value="Chromosome"/>
</dbReference>
<feature type="domain" description="HTH cro/C1-type" evidence="4">
    <location>
        <begin position="66"/>
        <end position="120"/>
    </location>
</feature>
<organism evidence="5 6">
    <name type="scientific">Corynebacterium kroppenstedtii (strain DSM 44385 / JCM 11950 / CIP 105744 / CCUG 35717)</name>
    <dbReference type="NCBI Taxonomy" id="645127"/>
    <lineage>
        <taxon>Bacteria</taxon>
        <taxon>Bacillati</taxon>
        <taxon>Actinomycetota</taxon>
        <taxon>Actinomycetes</taxon>
        <taxon>Mycobacteriales</taxon>
        <taxon>Corynebacteriaceae</taxon>
        <taxon>Corynebacterium</taxon>
    </lineage>
</organism>
<sequence length="145" mass="15722">MGKDSLHTVMRTQTTVLDNPALFPHHQSQGNSPVLNHDRETSLDGTIGSSAGTPEPLLRETLGEALRAFRVRASMTLRELSDVASVSPGYLSEIERGRKEVSSELLASVCHALGVRVSDVLLECISIMALEAEAVDFRHELDATV</sequence>
<keyword evidence="2" id="KW-0238">DNA-binding</keyword>
<dbReference type="InterPro" id="IPR001387">
    <property type="entry name" value="Cro/C1-type_HTH"/>
</dbReference>
<dbReference type="GO" id="GO:0003700">
    <property type="term" value="F:DNA-binding transcription factor activity"/>
    <property type="evidence" value="ECO:0007669"/>
    <property type="project" value="TreeGrafter"/>
</dbReference>
<keyword evidence="3" id="KW-0804">Transcription</keyword>
<dbReference type="Gene3D" id="1.10.260.40">
    <property type="entry name" value="lambda repressor-like DNA-binding domains"/>
    <property type="match status" value="1"/>
</dbReference>
<dbReference type="SMART" id="SM00530">
    <property type="entry name" value="HTH_XRE"/>
    <property type="match status" value="1"/>
</dbReference>
<evidence type="ECO:0000313" key="5">
    <source>
        <dbReference type="EMBL" id="ACR17866.1"/>
    </source>
</evidence>
<dbReference type="InterPro" id="IPR050807">
    <property type="entry name" value="TransReg_Diox_bact_type"/>
</dbReference>
<dbReference type="GO" id="GO:0005829">
    <property type="term" value="C:cytosol"/>
    <property type="evidence" value="ECO:0007669"/>
    <property type="project" value="TreeGrafter"/>
</dbReference>
<dbReference type="STRING" id="645127.ckrop_1118"/>
<evidence type="ECO:0000256" key="3">
    <source>
        <dbReference type="ARBA" id="ARBA00023163"/>
    </source>
</evidence>